<reference evidence="2 3" key="1">
    <citation type="submission" date="2014-07" db="EMBL/GenBank/DDBJ databases">
        <title>Genomic and transcriptomic analysis on Apis cerana provide comprehensive insights into honey bee biology.</title>
        <authorList>
            <person name="Diao Q."/>
            <person name="Sun L."/>
            <person name="Zheng H."/>
            <person name="Zheng H."/>
            <person name="Xu S."/>
            <person name="Wang S."/>
            <person name="Zeng Z."/>
            <person name="Hu F."/>
            <person name="Su S."/>
            <person name="Wu J."/>
        </authorList>
    </citation>
    <scope>NUCLEOTIDE SEQUENCE [LARGE SCALE GENOMIC DNA]</scope>
    <source>
        <tissue evidence="2">Pupae without intestine</tissue>
    </source>
</reference>
<keyword evidence="3" id="KW-1185">Reference proteome</keyword>
<accession>A0A2A3ESC1</accession>
<dbReference type="Proteomes" id="UP000242457">
    <property type="component" value="Unassembled WGS sequence"/>
</dbReference>
<name>A0A2A3ESC1_APICC</name>
<organism evidence="2 3">
    <name type="scientific">Apis cerana cerana</name>
    <name type="common">Oriental honeybee</name>
    <dbReference type="NCBI Taxonomy" id="94128"/>
    <lineage>
        <taxon>Eukaryota</taxon>
        <taxon>Metazoa</taxon>
        <taxon>Ecdysozoa</taxon>
        <taxon>Arthropoda</taxon>
        <taxon>Hexapoda</taxon>
        <taxon>Insecta</taxon>
        <taxon>Pterygota</taxon>
        <taxon>Neoptera</taxon>
        <taxon>Endopterygota</taxon>
        <taxon>Hymenoptera</taxon>
        <taxon>Apocrita</taxon>
        <taxon>Aculeata</taxon>
        <taxon>Apoidea</taxon>
        <taxon>Anthophila</taxon>
        <taxon>Apidae</taxon>
        <taxon>Apis</taxon>
    </lineage>
</organism>
<sequence length="106" mass="11957">MTGRFKYLPPDPADSGHGRKRDYRRRNPENLGSAELETVLFVGLRFPSSLLRLVKPHPICLSIRTARPTGTSERTGRSVPVARCPARQLIGQHISRYARYDIAILC</sequence>
<proteinExistence type="predicted"/>
<feature type="region of interest" description="Disordered" evidence="1">
    <location>
        <begin position="1"/>
        <end position="29"/>
    </location>
</feature>
<evidence type="ECO:0000313" key="2">
    <source>
        <dbReference type="EMBL" id="PBC34628.1"/>
    </source>
</evidence>
<evidence type="ECO:0000313" key="3">
    <source>
        <dbReference type="Proteomes" id="UP000242457"/>
    </source>
</evidence>
<gene>
    <name evidence="2" type="ORF">APICC_02366</name>
</gene>
<protein>
    <submittedName>
        <fullName evidence="2">Uncharacterized protein</fullName>
    </submittedName>
</protein>
<dbReference type="AlphaFoldDB" id="A0A2A3ESC1"/>
<dbReference type="EMBL" id="KZ288189">
    <property type="protein sequence ID" value="PBC34628.1"/>
    <property type="molecule type" value="Genomic_DNA"/>
</dbReference>
<evidence type="ECO:0000256" key="1">
    <source>
        <dbReference type="SAM" id="MobiDB-lite"/>
    </source>
</evidence>